<dbReference type="RefSeq" id="XP_030549206.1">
    <property type="nucleotide sequence ID" value="XM_030693346.2"/>
</dbReference>
<evidence type="ECO:0000256" key="3">
    <source>
        <dbReference type="ARBA" id="ARBA00006483"/>
    </source>
</evidence>
<dbReference type="KEGG" id="rarg:115754350"/>
<evidence type="ECO:0000256" key="2">
    <source>
        <dbReference type="ARBA" id="ARBA00004127"/>
    </source>
</evidence>
<dbReference type="AlphaFoldDB" id="A0A8B8QPU2"/>
<dbReference type="InterPro" id="IPR004895">
    <property type="entry name" value="Prenylated_rab_accept_PRA1"/>
</dbReference>
<name>A0A8B8QPU2_9MYRT</name>
<dbReference type="PANTHER" id="PTHR19317:SF84">
    <property type="entry name" value="PRA1 FAMILY PROTEIN"/>
    <property type="match status" value="1"/>
</dbReference>
<dbReference type="GO" id="GO:0016192">
    <property type="term" value="P:vesicle-mediated transport"/>
    <property type="evidence" value="ECO:0007669"/>
    <property type="project" value="TreeGrafter"/>
</dbReference>
<gene>
    <name evidence="9" type="primary">LOC115754350</name>
</gene>
<dbReference type="GeneID" id="115754350"/>
<dbReference type="Proteomes" id="UP000827889">
    <property type="component" value="Chromosome 6"/>
</dbReference>
<feature type="transmembrane region" description="Helical" evidence="7">
    <location>
        <begin position="62"/>
        <end position="95"/>
    </location>
</feature>
<evidence type="ECO:0000313" key="9">
    <source>
        <dbReference type="RefSeq" id="XP_030549206.1"/>
    </source>
</evidence>
<sequence length="187" mass="20789">MSSSSPFADTTTTARLMPRGGQSFFATRRPWSQFLSLPSLSLPLSLGEAGARIRRNLSYFRVNYAMIALAILFLSLLWHPISMIVFIVVFVAWFYLYFFRDEPLVLLGRQVDDRVVLGLLGVVTVVALVLTSVWLNVLVSFLIGAFLVAVHATFRGTEDQYLDEQEAGEGGLRSFVGSPTRVGYTSI</sequence>
<evidence type="ECO:0000256" key="4">
    <source>
        <dbReference type="ARBA" id="ARBA00022692"/>
    </source>
</evidence>
<organism evidence="8 9">
    <name type="scientific">Rhodamnia argentea</name>
    <dbReference type="NCBI Taxonomy" id="178133"/>
    <lineage>
        <taxon>Eukaryota</taxon>
        <taxon>Viridiplantae</taxon>
        <taxon>Streptophyta</taxon>
        <taxon>Embryophyta</taxon>
        <taxon>Tracheophyta</taxon>
        <taxon>Spermatophyta</taxon>
        <taxon>Magnoliopsida</taxon>
        <taxon>eudicotyledons</taxon>
        <taxon>Gunneridae</taxon>
        <taxon>Pentapetalae</taxon>
        <taxon>rosids</taxon>
        <taxon>malvids</taxon>
        <taxon>Myrtales</taxon>
        <taxon>Myrtaceae</taxon>
        <taxon>Myrtoideae</taxon>
        <taxon>Myrteae</taxon>
        <taxon>Australasian group</taxon>
        <taxon>Rhodamnia</taxon>
    </lineage>
</organism>
<evidence type="ECO:0000313" key="8">
    <source>
        <dbReference type="Proteomes" id="UP000827889"/>
    </source>
</evidence>
<dbReference type="GO" id="GO:0016020">
    <property type="term" value="C:membrane"/>
    <property type="evidence" value="ECO:0007669"/>
    <property type="project" value="UniProtKB-SubCell"/>
</dbReference>
<dbReference type="Pfam" id="PF03208">
    <property type="entry name" value="PRA1"/>
    <property type="match status" value="1"/>
</dbReference>
<comment type="subcellular location">
    <subcellularLocation>
        <location evidence="2">Endomembrane system</location>
        <topology evidence="2">Multi-pass membrane protein</topology>
    </subcellularLocation>
    <subcellularLocation>
        <location evidence="7">Membrane</location>
        <topology evidence="7">Multi-pass membrane protein</topology>
    </subcellularLocation>
</comment>
<dbReference type="OrthoDB" id="63113at2759"/>
<keyword evidence="8" id="KW-1185">Reference proteome</keyword>
<dbReference type="GO" id="GO:0005794">
    <property type="term" value="C:Golgi apparatus"/>
    <property type="evidence" value="ECO:0007669"/>
    <property type="project" value="TreeGrafter"/>
</dbReference>
<comment type="similarity">
    <text evidence="3 7">Belongs to the PRA1 family.</text>
</comment>
<reference evidence="9" key="1">
    <citation type="submission" date="2025-08" db="UniProtKB">
        <authorList>
            <consortium name="RefSeq"/>
        </authorList>
    </citation>
    <scope>IDENTIFICATION</scope>
    <source>
        <tissue evidence="9">Leaf</tissue>
    </source>
</reference>
<comment type="function">
    <text evidence="1 7">May be involved in both secretory and endocytic intracellular trafficking in the endosomal/prevacuolar compartments.</text>
</comment>
<feature type="transmembrane region" description="Helical" evidence="7">
    <location>
        <begin position="115"/>
        <end position="148"/>
    </location>
</feature>
<evidence type="ECO:0000256" key="1">
    <source>
        <dbReference type="ARBA" id="ARBA00002501"/>
    </source>
</evidence>
<protein>
    <recommendedName>
        <fullName evidence="7">PRA1 family protein</fullName>
    </recommendedName>
</protein>
<keyword evidence="7" id="KW-0813">Transport</keyword>
<keyword evidence="4 7" id="KW-0812">Transmembrane</keyword>
<accession>A0A8B8QPU2</accession>
<keyword evidence="5 7" id="KW-1133">Transmembrane helix</keyword>
<keyword evidence="6 7" id="KW-0472">Membrane</keyword>
<evidence type="ECO:0000256" key="5">
    <source>
        <dbReference type="ARBA" id="ARBA00022989"/>
    </source>
</evidence>
<proteinExistence type="inferred from homology"/>
<dbReference type="GO" id="GO:0005783">
    <property type="term" value="C:endoplasmic reticulum"/>
    <property type="evidence" value="ECO:0007669"/>
    <property type="project" value="TreeGrafter"/>
</dbReference>
<evidence type="ECO:0000256" key="6">
    <source>
        <dbReference type="ARBA" id="ARBA00023136"/>
    </source>
</evidence>
<evidence type="ECO:0000256" key="7">
    <source>
        <dbReference type="RuleBase" id="RU363107"/>
    </source>
</evidence>
<dbReference type="PANTHER" id="PTHR19317">
    <property type="entry name" value="PRENYLATED RAB ACCEPTOR 1-RELATED"/>
    <property type="match status" value="1"/>
</dbReference>